<dbReference type="Pfam" id="PF17906">
    <property type="entry name" value="HTH_48"/>
    <property type="match status" value="1"/>
</dbReference>
<dbReference type="InterPro" id="IPR036397">
    <property type="entry name" value="RNaseH_sf"/>
</dbReference>
<dbReference type="PANTHER" id="PTHR46060">
    <property type="entry name" value="MARINER MOS1 TRANSPOSASE-LIKE PROTEIN"/>
    <property type="match status" value="1"/>
</dbReference>
<dbReference type="PANTHER" id="PTHR46060:SF1">
    <property type="entry name" value="MARINER MOS1 TRANSPOSASE-LIKE PROTEIN"/>
    <property type="match status" value="1"/>
</dbReference>
<evidence type="ECO:0000313" key="2">
    <source>
        <dbReference type="EMBL" id="ABA55502.1"/>
    </source>
</evidence>
<evidence type="ECO:0000259" key="1">
    <source>
        <dbReference type="Pfam" id="PF17906"/>
    </source>
</evidence>
<feature type="domain" description="Mos1 transposase HTH" evidence="1">
    <location>
        <begin position="9"/>
        <end position="55"/>
    </location>
</feature>
<dbReference type="Pfam" id="PF01359">
    <property type="entry name" value="Transposase_1"/>
    <property type="match status" value="1"/>
</dbReference>
<name>Q0QXC1_HELVI</name>
<dbReference type="EMBL" id="DQ174779">
    <property type="protein sequence ID" value="ABA55502.1"/>
    <property type="molecule type" value="Genomic_DNA"/>
</dbReference>
<dbReference type="Gene3D" id="1.10.10.1450">
    <property type="match status" value="1"/>
</dbReference>
<dbReference type="AlphaFoldDB" id="Q0QXC1"/>
<reference evidence="2" key="1">
    <citation type="journal article" date="2006" name="Insect Mol. Biol.">
        <title>Intact mariner-like element in tobacco budworm, Heliothis virescens (Lepidoptera: Noctuidae).</title>
        <authorList>
            <person name="Ren X."/>
            <person name="Park Y."/>
            <person name="Miller T.A."/>
        </authorList>
    </citation>
    <scope>NUCLEOTIDE SEQUENCE</scope>
</reference>
<dbReference type="Gene3D" id="3.30.420.10">
    <property type="entry name" value="Ribonuclease H-like superfamily/Ribonuclease H"/>
    <property type="match status" value="1"/>
</dbReference>
<dbReference type="InterPro" id="IPR001888">
    <property type="entry name" value="Transposase_1"/>
</dbReference>
<protein>
    <submittedName>
        <fullName evidence="2">Transposase</fullName>
    </submittedName>
</protein>
<dbReference type="InterPro" id="IPR052709">
    <property type="entry name" value="Transposase-MT_Hybrid"/>
</dbReference>
<organism evidence="2">
    <name type="scientific">Heliothis virescens</name>
    <name type="common">Tobacco budworm moth</name>
    <dbReference type="NCBI Taxonomy" id="7102"/>
    <lineage>
        <taxon>Eukaryota</taxon>
        <taxon>Metazoa</taxon>
        <taxon>Ecdysozoa</taxon>
        <taxon>Arthropoda</taxon>
        <taxon>Hexapoda</taxon>
        <taxon>Insecta</taxon>
        <taxon>Pterygota</taxon>
        <taxon>Neoptera</taxon>
        <taxon>Endopterygota</taxon>
        <taxon>Lepidoptera</taxon>
        <taxon>Glossata</taxon>
        <taxon>Ditrysia</taxon>
        <taxon>Noctuoidea</taxon>
        <taxon>Noctuidae</taxon>
        <taxon>Heliothinae</taxon>
        <taxon>Heliothis</taxon>
    </lineage>
</organism>
<proteinExistence type="predicted"/>
<accession>Q0QXC1</accession>
<sequence length="354" mass="41830">MSEWSNDELRVVMRYNFLRKLSIDECVSEMKTVLGEKCPHRTTVYRWYREFERGNFNVNDAARSGRPVEATSSENVAKVEKLLKEDRRITYSQIEEALQISAPSVHKILHDILRVKKVCTLWVPHDLKPEQKDTRVKWCKKMLQMYENGTSNNINNIVTGDETWLYYFDLPSKNKNKVWLFENEQTPVQVRKSRSVKKKMIAVFFTRRGILERVLLESQRTVTASWYINECLPKVFQRLQEIRPNSRMDTPHFHHDNAPAHRARDTVEFLNSSGVRVLDHPAYSPDLAPCDFALFPIIKDQLKGRKFQIEVELLSAWDQACSELSEEKWKDIFNDWFLRMTKCINCNGNYFERV</sequence>
<dbReference type="InterPro" id="IPR041426">
    <property type="entry name" value="Mos1_HTH"/>
</dbReference>
<dbReference type="GO" id="GO:0003676">
    <property type="term" value="F:nucleic acid binding"/>
    <property type="evidence" value="ECO:0007669"/>
    <property type="project" value="InterPro"/>
</dbReference>